<keyword evidence="1" id="KW-0808">Transferase</keyword>
<gene>
    <name evidence="1" type="ORF">ACFOY1_02440</name>
</gene>
<dbReference type="InterPro" id="IPR050483">
    <property type="entry name" value="CoA-transferase_III_domain"/>
</dbReference>
<dbReference type="RefSeq" id="WP_217963041.1">
    <property type="nucleotide sequence ID" value="NZ_JAHTBN010000001.1"/>
</dbReference>
<name>A0ABV8NVA8_9BURK</name>
<dbReference type="Pfam" id="PF02515">
    <property type="entry name" value="CoA_transf_3"/>
    <property type="match status" value="1"/>
</dbReference>
<dbReference type="PANTHER" id="PTHR48207:SF3">
    <property type="entry name" value="SUCCINATE--HYDROXYMETHYLGLUTARATE COA-TRANSFERASE"/>
    <property type="match status" value="1"/>
</dbReference>
<keyword evidence="2" id="KW-1185">Reference proteome</keyword>
<dbReference type="GO" id="GO:0016740">
    <property type="term" value="F:transferase activity"/>
    <property type="evidence" value="ECO:0007669"/>
    <property type="project" value="UniProtKB-KW"/>
</dbReference>
<dbReference type="EMBL" id="JBHSBV010000001">
    <property type="protein sequence ID" value="MFC4199801.1"/>
    <property type="molecule type" value="Genomic_DNA"/>
</dbReference>
<proteinExistence type="predicted"/>
<evidence type="ECO:0000313" key="2">
    <source>
        <dbReference type="Proteomes" id="UP001595848"/>
    </source>
</evidence>
<sequence length="389" mass="42256">MLGNALEGIRVLDLSRILAGPWCTQNLADLGAEVIKVERPNGGDDTRGWGPPYIESGDGAHRMSAYFSCCNRNKKSVCLDFKLDEDKSRLMQMVRDADVLVENYRVGTLARHGLDYDSLKAINPGLIYLSITGYGQTGPKASRPGYDYIFQGLGGLMSYTGRADDEDGAGPLRAGVAVVDIATGMYATSALLAALFQRGRTGKGSYLDIALLDVALAMNANQGANYLVSGENPKRTGNAHPNLAPYEVFRAQDGYFILAIGNDTQFQRFCALCDRPELAQDERFASNSARISNLGSLRKILAALIEQHPRAHWTRALDRLGISWGSVNTLEEAFEDEQVRHRGMLRYASHPVLGEVALVANPMLAAEGQHRFAAPPLLGEHTAGVLQDG</sequence>
<dbReference type="InterPro" id="IPR003673">
    <property type="entry name" value="CoA-Trfase_fam_III"/>
</dbReference>
<protein>
    <submittedName>
        <fullName evidence="1">CaiB/BaiF CoA transferase family protein</fullName>
    </submittedName>
</protein>
<accession>A0ABV8NVA8</accession>
<dbReference type="PANTHER" id="PTHR48207">
    <property type="entry name" value="SUCCINATE--HYDROXYMETHYLGLUTARATE COA-TRANSFERASE"/>
    <property type="match status" value="1"/>
</dbReference>
<dbReference type="Proteomes" id="UP001595848">
    <property type="component" value="Unassembled WGS sequence"/>
</dbReference>
<comment type="caution">
    <text evidence="1">The sequence shown here is derived from an EMBL/GenBank/DDBJ whole genome shotgun (WGS) entry which is preliminary data.</text>
</comment>
<organism evidence="1 2">
    <name type="scientific">Candidimonas humi</name>
    <dbReference type="NCBI Taxonomy" id="683355"/>
    <lineage>
        <taxon>Bacteria</taxon>
        <taxon>Pseudomonadati</taxon>
        <taxon>Pseudomonadota</taxon>
        <taxon>Betaproteobacteria</taxon>
        <taxon>Burkholderiales</taxon>
        <taxon>Alcaligenaceae</taxon>
        <taxon>Candidimonas</taxon>
    </lineage>
</organism>
<reference evidence="2" key="1">
    <citation type="journal article" date="2019" name="Int. J. Syst. Evol. Microbiol.">
        <title>The Global Catalogue of Microorganisms (GCM) 10K type strain sequencing project: providing services to taxonomists for standard genome sequencing and annotation.</title>
        <authorList>
            <consortium name="The Broad Institute Genomics Platform"/>
            <consortium name="The Broad Institute Genome Sequencing Center for Infectious Disease"/>
            <person name="Wu L."/>
            <person name="Ma J."/>
        </authorList>
    </citation>
    <scope>NUCLEOTIDE SEQUENCE [LARGE SCALE GENOMIC DNA]</scope>
    <source>
        <strain evidence="2">LMG 24813</strain>
    </source>
</reference>
<evidence type="ECO:0000313" key="1">
    <source>
        <dbReference type="EMBL" id="MFC4199801.1"/>
    </source>
</evidence>